<name>A0ABS0SVW3_9CAUL</name>
<dbReference type="InterPro" id="IPR043750">
    <property type="entry name" value="DUF5695"/>
</dbReference>
<sequence>MKTARPLSLALLLLAGASAALPVPATAFAQEPPKAEKKVFPPIAKTAYRTKQFQLDLRSDTQTLARLSPLGEAAFDFTPGAREAERAADGYVHIGDIHLRAREAGGAWRDFSSAHTRKPIRPLKAGGAVLAAADITASLGENAPVRIERRWVNDNGVLALRFTLVNTGKAPLEIGALGLPMVFDNIITDRSLEEAHAQASFVDPYIGRDAGYLQVTRLNGKGPALLVLPETGTPLEAYRPIREARATRGDGDIFTDRTDRGQTAEGFYDWTIASLGFAEKEWKTAGQQWNVPTSFVLKPGETRVIGVRFVASPSIRAIEDTLVANKRPVAVGVPGYVLPTDQQGALFLKSPSKVARIESFPAGALTATAAGSGKGWARYDVKASGWGRSTLSITYADGQVQTVSYFVTKPLEQTMADLGRFTTDKQWFDDKADPFGRSPAILSYDRETDKIVSQDSRVWVAGMSDEGGAGAWVAAMMKQLDNPDAGEVAKLERLVDETVVGELQVADGPQAGAVKKSLFYYQPDELPGYYDPKIDWRSWTSWSKKDAGDLGRSYNYPHVAIGHWVLYRLARNHQGLITLHDWRWYLDHARITAVAMMRDAPYYAQFGQMEGDVFVDILKDLKREGMTAEATEYEALMKGRADHWKTLPYPFGSEMAWDSTGQPEVYAWMRYFGYQPQADETREVILAYDPTIPSWGYNGNARRYWDFLYGGKYSRIERQIHHYGSALNAVPLFDAFRANPADLHLLRVAYGGMMGGVTNIDQDGFGSAAFHSYPDMMKWDPLSGDYGMGFFGHAYAAATYAVKDPTFGWLGFGGDVNETGGVVRIVPKDGARARLFVAPVGAWLTLEAGKIEAATYVPATGEITLTLAAADTSTPAARLLVEATTAGAKPYAPAEGTFERGAYTLALGDKAKTIVLRPK</sequence>
<dbReference type="RefSeq" id="WP_198575711.1">
    <property type="nucleotide sequence ID" value="NZ_JADWOX010000004.1"/>
</dbReference>
<gene>
    <name evidence="2" type="ORF">I4Q42_08910</name>
</gene>
<proteinExistence type="predicted"/>
<keyword evidence="3" id="KW-1185">Reference proteome</keyword>
<protein>
    <submittedName>
        <fullName evidence="2">Uncharacterized protein</fullName>
    </submittedName>
</protein>
<evidence type="ECO:0000313" key="3">
    <source>
        <dbReference type="Proteomes" id="UP000639859"/>
    </source>
</evidence>
<accession>A0ABS0SVW3</accession>
<dbReference type="EMBL" id="JADWOX010000004">
    <property type="protein sequence ID" value="MBI1683787.1"/>
    <property type="molecule type" value="Genomic_DNA"/>
</dbReference>
<evidence type="ECO:0000256" key="1">
    <source>
        <dbReference type="SAM" id="SignalP"/>
    </source>
</evidence>
<dbReference type="Pfam" id="PF18951">
    <property type="entry name" value="DUF5695"/>
    <property type="match status" value="1"/>
</dbReference>
<organism evidence="2 3">
    <name type="scientific">Caulobacter hibisci</name>
    <dbReference type="NCBI Taxonomy" id="2035993"/>
    <lineage>
        <taxon>Bacteria</taxon>
        <taxon>Pseudomonadati</taxon>
        <taxon>Pseudomonadota</taxon>
        <taxon>Alphaproteobacteria</taxon>
        <taxon>Caulobacterales</taxon>
        <taxon>Caulobacteraceae</taxon>
        <taxon>Caulobacter</taxon>
    </lineage>
</organism>
<evidence type="ECO:0000313" key="2">
    <source>
        <dbReference type="EMBL" id="MBI1683787.1"/>
    </source>
</evidence>
<comment type="caution">
    <text evidence="2">The sequence shown here is derived from an EMBL/GenBank/DDBJ whole genome shotgun (WGS) entry which is preliminary data.</text>
</comment>
<dbReference type="Proteomes" id="UP000639859">
    <property type="component" value="Unassembled WGS sequence"/>
</dbReference>
<feature type="chain" id="PRO_5045716102" evidence="1">
    <location>
        <begin position="30"/>
        <end position="919"/>
    </location>
</feature>
<feature type="signal peptide" evidence="1">
    <location>
        <begin position="1"/>
        <end position="29"/>
    </location>
</feature>
<keyword evidence="1" id="KW-0732">Signal</keyword>
<reference evidence="2 3" key="1">
    <citation type="submission" date="2020-11" db="EMBL/GenBank/DDBJ databases">
        <title>genome sequence of strain KACC 18849.</title>
        <authorList>
            <person name="Gao J."/>
            <person name="Zhang X."/>
        </authorList>
    </citation>
    <scope>NUCLEOTIDE SEQUENCE [LARGE SCALE GENOMIC DNA]</scope>
    <source>
        <strain evidence="2 3">KACC 18849</strain>
    </source>
</reference>